<dbReference type="RefSeq" id="WP_105933712.1">
    <property type="nucleotide sequence ID" value="NZ_PVNP01000047.1"/>
</dbReference>
<organism evidence="1 2">
    <name type="scientific">Alteromonas alba</name>
    <dbReference type="NCBI Taxonomy" id="2079529"/>
    <lineage>
        <taxon>Bacteria</taxon>
        <taxon>Pseudomonadati</taxon>
        <taxon>Pseudomonadota</taxon>
        <taxon>Gammaproteobacteria</taxon>
        <taxon>Alteromonadales</taxon>
        <taxon>Alteromonadaceae</taxon>
        <taxon>Alteromonas/Salinimonas group</taxon>
        <taxon>Alteromonas</taxon>
    </lineage>
</organism>
<evidence type="ECO:0000313" key="1">
    <source>
        <dbReference type="EMBL" id="PRO74561.1"/>
    </source>
</evidence>
<name>A0A2S9VDK5_9ALTE</name>
<evidence type="ECO:0008006" key="3">
    <source>
        <dbReference type="Google" id="ProtNLM"/>
    </source>
</evidence>
<sequence>MLNEVSPLLLISMLVSPAGAQVLEDPTRPARAASQASAAVATAAVELQLEAVLQLGASRTAVINGKPVKQGQTIQGAVIKEINPRSVVIAHDENGVWKTMTLWVSQRGNVKTNAAENY</sequence>
<gene>
    <name evidence="1" type="ORF">C6Y40_05490</name>
</gene>
<proteinExistence type="predicted"/>
<keyword evidence="2" id="KW-1185">Reference proteome</keyword>
<evidence type="ECO:0000313" key="2">
    <source>
        <dbReference type="Proteomes" id="UP000238949"/>
    </source>
</evidence>
<accession>A0A2S9VDK5</accession>
<reference evidence="2" key="1">
    <citation type="journal article" date="2020" name="Int. J. Syst. Evol. Microbiol.">
        <title>Alteromonas alba sp. nov., a marine bacterium isolated from the seawater of the West Pacific Ocean.</title>
        <authorList>
            <person name="Sun C."/>
            <person name="Wu Y.-H."/>
            <person name="Xamxidin M."/>
            <person name="Cheng H."/>
            <person name="Xu X.-W."/>
        </authorList>
    </citation>
    <scope>NUCLEOTIDE SEQUENCE [LARGE SCALE GENOMIC DNA]</scope>
    <source>
        <strain evidence="2">190</strain>
    </source>
</reference>
<dbReference type="OrthoDB" id="6400929at2"/>
<comment type="caution">
    <text evidence="1">The sequence shown here is derived from an EMBL/GenBank/DDBJ whole genome shotgun (WGS) entry which is preliminary data.</text>
</comment>
<dbReference type="AlphaFoldDB" id="A0A2S9VDK5"/>
<dbReference type="EMBL" id="PVNP01000047">
    <property type="protein sequence ID" value="PRO74561.1"/>
    <property type="molecule type" value="Genomic_DNA"/>
</dbReference>
<protein>
    <recommendedName>
        <fullName evidence="3">MSHA biogenesis protein MshK</fullName>
    </recommendedName>
</protein>
<dbReference type="Proteomes" id="UP000238949">
    <property type="component" value="Unassembled WGS sequence"/>
</dbReference>